<protein>
    <submittedName>
        <fullName evidence="1">DUF6583 family protein</fullName>
    </submittedName>
</protein>
<organism evidence="1 2">
    <name type="scientific">Gracilibacillus pellucidus</name>
    <dbReference type="NCBI Taxonomy" id="3095368"/>
    <lineage>
        <taxon>Bacteria</taxon>
        <taxon>Bacillati</taxon>
        <taxon>Bacillota</taxon>
        <taxon>Bacilli</taxon>
        <taxon>Bacillales</taxon>
        <taxon>Bacillaceae</taxon>
        <taxon>Gracilibacillus</taxon>
    </lineage>
</organism>
<sequence>MTDMVQQEGSTQKKPKWILIVAIIAIVLIAGIFTVQALVSTSTKEDYFLAEKSTFEQLQETFESRFQDELAWKEHTKEHAIESTYEITGQTNDLGMGEAGPGQIINNANITVDTALDTSNQKAAANISASMAGIELNGIETYIEENDVYIGLPFLDDIIQFNGDDLGKVLQAADPYYFTGEENLDFSTLFNEGPLPEEDIEYINEEYVQYLYEELPEEAFEGEKEQITVGSNDVNTSKISFNLSEDETKIILKNLLNKMAQDEKLQTILIDQISYMEFVDNTVADDQIDSLKEAFTEALNQAATNMEQVAFPDGFQSTIWINNHIIVQRELDFQVEYQGETIELTIDGTNEQTDENQTMTYNITLNDGYTEETATVQLDLTDNDGETEDIISFSASDVALTIELNQEKQDDGNKNFERSISVTEFGVPVFALYWLGDAHYEKDQMTVDHTFYAEDGFTFNQDTLSIFVTEEGTTTDNIDIPSSDQVTDLGDMTGDEIFDYLETDVADQLDIWLNSFMGPGMF</sequence>
<gene>
    <name evidence="1" type="ORF">SH601_04455</name>
</gene>
<name>A0ACC6M2X3_9BACI</name>
<dbReference type="EMBL" id="JAWZSR010000002">
    <property type="protein sequence ID" value="MDX8045233.1"/>
    <property type="molecule type" value="Genomic_DNA"/>
</dbReference>
<evidence type="ECO:0000313" key="1">
    <source>
        <dbReference type="EMBL" id="MDX8045233.1"/>
    </source>
</evidence>
<dbReference type="Proteomes" id="UP001277972">
    <property type="component" value="Unassembled WGS sequence"/>
</dbReference>
<comment type="caution">
    <text evidence="1">The sequence shown here is derived from an EMBL/GenBank/DDBJ whole genome shotgun (WGS) entry which is preliminary data.</text>
</comment>
<proteinExistence type="predicted"/>
<keyword evidence="2" id="KW-1185">Reference proteome</keyword>
<reference evidence="1" key="1">
    <citation type="submission" date="2023-11" db="EMBL/GenBank/DDBJ databases">
        <title>Gracilibacillus pellucida a moderately halophilic bacterium isolated from saline soil in Xinjiang province.</title>
        <authorList>
            <person name="Zhang Z."/>
            <person name="Tan F."/>
            <person name="Wang Y."/>
            <person name="Xia M."/>
        </authorList>
    </citation>
    <scope>NUCLEOTIDE SEQUENCE</scope>
    <source>
        <strain evidence="1">S3-1-1</strain>
    </source>
</reference>
<accession>A0ACC6M2X3</accession>
<evidence type="ECO:0000313" key="2">
    <source>
        <dbReference type="Proteomes" id="UP001277972"/>
    </source>
</evidence>